<keyword evidence="4 9" id="KW-0812">Transmembrane</keyword>
<dbReference type="EMBL" id="CAACVI010000010">
    <property type="protein sequence ID" value="VEN73468.1"/>
    <property type="molecule type" value="Genomic_DNA"/>
</dbReference>
<dbReference type="InterPro" id="IPR027470">
    <property type="entry name" value="Cation_efflux_CTD"/>
</dbReference>
<dbReference type="SUPFAM" id="SSF160240">
    <property type="entry name" value="Cation efflux protein cytoplasmic domain-like"/>
    <property type="match status" value="1"/>
</dbReference>
<dbReference type="SUPFAM" id="SSF161111">
    <property type="entry name" value="Cation efflux protein transmembrane domain-like"/>
    <property type="match status" value="1"/>
</dbReference>
<keyword evidence="6 9" id="KW-1133">Transmembrane helix</keyword>
<keyword evidence="5" id="KW-0862">Zinc</keyword>
<dbReference type="InterPro" id="IPR036837">
    <property type="entry name" value="Cation_efflux_CTD_sf"/>
</dbReference>
<feature type="transmembrane region" description="Helical" evidence="9">
    <location>
        <begin position="88"/>
        <end position="110"/>
    </location>
</feature>
<feature type="domain" description="Cation efflux protein cytoplasmic" evidence="11">
    <location>
        <begin position="216"/>
        <end position="290"/>
    </location>
</feature>
<dbReference type="InterPro" id="IPR002524">
    <property type="entry name" value="Cation_efflux"/>
</dbReference>
<evidence type="ECO:0000256" key="5">
    <source>
        <dbReference type="ARBA" id="ARBA00022906"/>
    </source>
</evidence>
<evidence type="ECO:0000256" key="7">
    <source>
        <dbReference type="ARBA" id="ARBA00023065"/>
    </source>
</evidence>
<keyword evidence="3" id="KW-0813">Transport</keyword>
<reference evidence="12" key="1">
    <citation type="submission" date="2019-01" db="EMBL/GenBank/DDBJ databases">
        <authorList>
            <consortium name="Genoscope - CEA"/>
            <person name="William W."/>
        </authorList>
    </citation>
    <scope>NUCLEOTIDE SEQUENCE</scope>
    <source>
        <strain evidence="12">CR-1</strain>
    </source>
</reference>
<keyword evidence="7" id="KW-0406">Ion transport</keyword>
<dbReference type="Pfam" id="PF16916">
    <property type="entry name" value="ZT_dimer"/>
    <property type="match status" value="1"/>
</dbReference>
<feature type="domain" description="Cation efflux protein transmembrane" evidence="10">
    <location>
        <begin position="23"/>
        <end position="212"/>
    </location>
</feature>
<dbReference type="InterPro" id="IPR027469">
    <property type="entry name" value="Cation_efflux_TMD_sf"/>
</dbReference>
<keyword evidence="8 9" id="KW-0472">Membrane</keyword>
<evidence type="ECO:0000256" key="2">
    <source>
        <dbReference type="ARBA" id="ARBA00008873"/>
    </source>
</evidence>
<accession>A0A484HDZ9</accession>
<sequence length="305" mass="32639">MSHSHSHSHDHNSEGNHNKAFAVGVSLNLVFVFIEAFYGIASNSLALLADAGHNLSDVLALLLAWTASLLASRGPTEKRTYGFKKTTIFASLASAIMLLTALGGIAFESFGRFSDPRPPDGVTVIVVAAVGVVVNTATALLFVSGKKHDLNIKAAFFHMAADAGVSLGVVAAGAGMIMTGALWLDPVISLLIAAVILFGTWGLLRDSFNLLMDAVPRHIDAAGIKGYLSGIRDVLGVHDLHIWALSATETALTAHLVTANPQIDNELLWEAQRRLRDDFGVKHATLQVEKEDPQTRCMLNPRDCR</sequence>
<dbReference type="GO" id="GO:0005886">
    <property type="term" value="C:plasma membrane"/>
    <property type="evidence" value="ECO:0007669"/>
    <property type="project" value="TreeGrafter"/>
</dbReference>
<comment type="similarity">
    <text evidence="2">Belongs to the cation diffusion facilitator (CDF) transporter (TC 2.A.4) family. SLC30A subfamily.</text>
</comment>
<evidence type="ECO:0000259" key="10">
    <source>
        <dbReference type="Pfam" id="PF01545"/>
    </source>
</evidence>
<dbReference type="PANTHER" id="PTHR11562">
    <property type="entry name" value="CATION EFFLUX PROTEIN/ ZINC TRANSPORTER"/>
    <property type="match status" value="1"/>
</dbReference>
<comment type="subcellular location">
    <subcellularLocation>
        <location evidence="1">Membrane</location>
        <topology evidence="1">Multi-pass membrane protein</topology>
    </subcellularLocation>
</comment>
<evidence type="ECO:0000256" key="1">
    <source>
        <dbReference type="ARBA" id="ARBA00004141"/>
    </source>
</evidence>
<dbReference type="Pfam" id="PF01545">
    <property type="entry name" value="Cation_efflux"/>
    <property type="match status" value="1"/>
</dbReference>
<feature type="transmembrane region" description="Helical" evidence="9">
    <location>
        <begin position="155"/>
        <end position="177"/>
    </location>
</feature>
<feature type="transmembrane region" description="Helical" evidence="9">
    <location>
        <begin position="183"/>
        <end position="204"/>
    </location>
</feature>
<protein>
    <submittedName>
        <fullName evidence="12">Cation transporter</fullName>
    </submittedName>
</protein>
<dbReference type="Gene3D" id="1.20.1510.10">
    <property type="entry name" value="Cation efflux protein transmembrane domain"/>
    <property type="match status" value="1"/>
</dbReference>
<keyword evidence="5" id="KW-0864">Zinc transport</keyword>
<dbReference type="AlphaFoldDB" id="A0A484HDZ9"/>
<evidence type="ECO:0000256" key="4">
    <source>
        <dbReference type="ARBA" id="ARBA00022692"/>
    </source>
</evidence>
<gene>
    <name evidence="12" type="ORF">EPICR_180022</name>
</gene>
<name>A0A484HDZ9_9BACT</name>
<dbReference type="InterPro" id="IPR050681">
    <property type="entry name" value="CDF/SLC30A"/>
</dbReference>
<feature type="transmembrane region" description="Helical" evidence="9">
    <location>
        <begin position="122"/>
        <end position="143"/>
    </location>
</feature>
<dbReference type="PANTHER" id="PTHR11562:SF17">
    <property type="entry name" value="RE54080P-RELATED"/>
    <property type="match status" value="1"/>
</dbReference>
<evidence type="ECO:0000256" key="3">
    <source>
        <dbReference type="ARBA" id="ARBA00022448"/>
    </source>
</evidence>
<feature type="transmembrane region" description="Helical" evidence="9">
    <location>
        <begin position="20"/>
        <end position="38"/>
    </location>
</feature>
<evidence type="ECO:0000313" key="12">
    <source>
        <dbReference type="EMBL" id="VEN73468.1"/>
    </source>
</evidence>
<evidence type="ECO:0000256" key="8">
    <source>
        <dbReference type="ARBA" id="ARBA00023136"/>
    </source>
</evidence>
<organism evidence="12">
    <name type="scientific">uncultured Desulfobacteraceae bacterium</name>
    <dbReference type="NCBI Taxonomy" id="218296"/>
    <lineage>
        <taxon>Bacteria</taxon>
        <taxon>Pseudomonadati</taxon>
        <taxon>Thermodesulfobacteriota</taxon>
        <taxon>Desulfobacteria</taxon>
        <taxon>Desulfobacterales</taxon>
        <taxon>Desulfobacteraceae</taxon>
        <taxon>environmental samples</taxon>
    </lineage>
</organism>
<dbReference type="NCBIfam" id="TIGR01297">
    <property type="entry name" value="CDF"/>
    <property type="match status" value="1"/>
</dbReference>
<dbReference type="GO" id="GO:0005385">
    <property type="term" value="F:zinc ion transmembrane transporter activity"/>
    <property type="evidence" value="ECO:0007669"/>
    <property type="project" value="TreeGrafter"/>
</dbReference>
<dbReference type="InterPro" id="IPR058533">
    <property type="entry name" value="Cation_efflux_TM"/>
</dbReference>
<evidence type="ECO:0000256" key="6">
    <source>
        <dbReference type="ARBA" id="ARBA00022989"/>
    </source>
</evidence>
<proteinExistence type="inferred from homology"/>
<evidence type="ECO:0000256" key="9">
    <source>
        <dbReference type="SAM" id="Phobius"/>
    </source>
</evidence>
<evidence type="ECO:0000259" key="11">
    <source>
        <dbReference type="Pfam" id="PF16916"/>
    </source>
</evidence>